<dbReference type="EC" id="1.1.1.100" evidence="2"/>
<evidence type="ECO:0000256" key="1">
    <source>
        <dbReference type="SAM" id="MobiDB-lite"/>
    </source>
</evidence>
<dbReference type="GO" id="GO:0004316">
    <property type="term" value="F:3-oxoacyl-[acyl-carrier-protein] reductase (NADPH) activity"/>
    <property type="evidence" value="ECO:0007669"/>
    <property type="project" value="UniProtKB-EC"/>
</dbReference>
<evidence type="ECO:0000313" key="2">
    <source>
        <dbReference type="EMBL" id="CAA9574116.1"/>
    </source>
</evidence>
<feature type="compositionally biased region" description="Basic residues" evidence="1">
    <location>
        <begin position="234"/>
        <end position="245"/>
    </location>
</feature>
<feature type="non-terminal residue" evidence="2">
    <location>
        <position position="1"/>
    </location>
</feature>
<name>A0A6J4VFD0_9BACT</name>
<dbReference type="AlphaFoldDB" id="A0A6J4VFD0"/>
<organism evidence="2">
    <name type="scientific">uncultured Thermomicrobiales bacterium</name>
    <dbReference type="NCBI Taxonomy" id="1645740"/>
    <lineage>
        <taxon>Bacteria</taxon>
        <taxon>Pseudomonadati</taxon>
        <taxon>Thermomicrobiota</taxon>
        <taxon>Thermomicrobia</taxon>
        <taxon>Thermomicrobiales</taxon>
        <taxon>environmental samples</taxon>
    </lineage>
</organism>
<dbReference type="EMBL" id="CADCWJ010000594">
    <property type="protein sequence ID" value="CAA9574116.1"/>
    <property type="molecule type" value="Genomic_DNA"/>
</dbReference>
<feature type="non-terminal residue" evidence="2">
    <location>
        <position position="274"/>
    </location>
</feature>
<accession>A0A6J4VFD0</accession>
<gene>
    <name evidence="2" type="ORF">AVDCRST_MAG87-2708</name>
</gene>
<protein>
    <submittedName>
        <fullName evidence="2">3-oxoacyl-[acyl-carrier protein] reductase</fullName>
        <ecNumber evidence="2">1.1.1.100</ecNumber>
    </submittedName>
</protein>
<feature type="compositionally biased region" description="Basic and acidic residues" evidence="1">
    <location>
        <begin position="146"/>
        <end position="160"/>
    </location>
</feature>
<reference evidence="2" key="1">
    <citation type="submission" date="2020-02" db="EMBL/GenBank/DDBJ databases">
        <authorList>
            <person name="Meier V. D."/>
        </authorList>
    </citation>
    <scope>NUCLEOTIDE SEQUENCE</scope>
    <source>
        <strain evidence="2">AVDCRST_MAG87</strain>
    </source>
</reference>
<sequence length="274" mass="31014">ERGSGSDGAARPAASLGPGLWAIGWPERPRHWQHPRAGANDGRMACPRRRQHHRHRARAGCRRCLGRRDRGHWRSGLGHPCRSFPPRRGASACHHRAGDRRPARYPRQQCRHEHLPAVLGSLRRRLGRGNDDQRAGAVHPQPACRATHDGALDPGPDRQRQHDRRLRRAPRQDGLQHRQGRGAGDDPQYGLRACAARHHRQLRRARRGSRSPRQRLWLRTLRGRPVRTGDPRRALRTGRGCRRRRDLLLPAGDGVDNGADAPDRRRPPLLPAGL</sequence>
<feature type="region of interest" description="Disordered" evidence="1">
    <location>
        <begin position="87"/>
        <end position="189"/>
    </location>
</feature>
<keyword evidence="2" id="KW-0560">Oxidoreductase</keyword>
<feature type="region of interest" description="Disordered" evidence="1">
    <location>
        <begin position="222"/>
        <end position="274"/>
    </location>
</feature>
<proteinExistence type="predicted"/>